<evidence type="ECO:0008006" key="5">
    <source>
        <dbReference type="Google" id="ProtNLM"/>
    </source>
</evidence>
<gene>
    <name evidence="3" type="ORF">CO083_02700</name>
</gene>
<keyword evidence="2" id="KW-0238">DNA-binding</keyword>
<name>A0A2M8DCW5_9BACT</name>
<dbReference type="GO" id="GO:0000977">
    <property type="term" value="F:RNA polymerase II transcription regulatory region sequence-specific DNA binding"/>
    <property type="evidence" value="ECO:0007669"/>
    <property type="project" value="InterPro"/>
</dbReference>
<sequence length="127" mass="15004">MQYSEACPPILTVRLFSTIRTRLTERIKVDLRICIYSLILLVRKQILKEVINMDEKQNSNVKILKCGSRTYFFDVKTAKNNSQYLVVSESSFDKKTQARKRNSFILFKEDLTRFTEMLKTIELVEIK</sequence>
<organism evidence="3 4">
    <name type="scientific">Candidatus Roizmanbacteria bacterium CG_4_9_14_0_8_um_filter_34_12</name>
    <dbReference type="NCBI Taxonomy" id="1974840"/>
    <lineage>
        <taxon>Bacteria</taxon>
        <taxon>Candidatus Roizmaniibacteriota</taxon>
    </lineage>
</organism>
<evidence type="ECO:0000256" key="1">
    <source>
        <dbReference type="ARBA" id="ARBA00009251"/>
    </source>
</evidence>
<proteinExistence type="inferred from homology"/>
<dbReference type="EMBL" id="PFTH01000103">
    <property type="protein sequence ID" value="PJB88251.1"/>
    <property type="molecule type" value="Genomic_DNA"/>
</dbReference>
<protein>
    <recommendedName>
        <fullName evidence="5">DUF3276 family protein</fullName>
    </recommendedName>
</protein>
<accession>A0A2M8DCW5</accession>
<dbReference type="AlphaFoldDB" id="A0A2M8DCW5"/>
<reference evidence="4" key="1">
    <citation type="submission" date="2017-09" db="EMBL/GenBank/DDBJ databases">
        <title>Depth-based differentiation of microbial function through sediment-hosted aquifers and enrichment of novel symbionts in the deep terrestrial subsurface.</title>
        <authorList>
            <person name="Probst A.J."/>
            <person name="Ladd B."/>
            <person name="Jarett J.K."/>
            <person name="Geller-Mcgrath D.E."/>
            <person name="Sieber C.M.K."/>
            <person name="Emerson J.B."/>
            <person name="Anantharaman K."/>
            <person name="Thomas B.C."/>
            <person name="Malmstrom R."/>
            <person name="Stieglmeier M."/>
            <person name="Klingl A."/>
            <person name="Woyke T."/>
            <person name="Ryan C.M."/>
            <person name="Banfield J.F."/>
        </authorList>
    </citation>
    <scope>NUCLEOTIDE SEQUENCE [LARGE SCALE GENOMIC DNA]</scope>
</reference>
<dbReference type="InterPro" id="IPR006628">
    <property type="entry name" value="PUR-bd_fam"/>
</dbReference>
<dbReference type="GO" id="GO:0032422">
    <property type="term" value="F:purine-rich negative regulatory element binding"/>
    <property type="evidence" value="ECO:0007669"/>
    <property type="project" value="InterPro"/>
</dbReference>
<dbReference type="Proteomes" id="UP000229706">
    <property type="component" value="Unassembled WGS sequence"/>
</dbReference>
<dbReference type="Gene3D" id="3.10.450.700">
    <property type="match status" value="1"/>
</dbReference>
<dbReference type="Pfam" id="PF11680">
    <property type="entry name" value="DUF3276"/>
    <property type="match status" value="1"/>
</dbReference>
<comment type="similarity">
    <text evidence="1">Belongs to the PUR DNA-binding protein family.</text>
</comment>
<evidence type="ECO:0000313" key="3">
    <source>
        <dbReference type="EMBL" id="PJB88251.1"/>
    </source>
</evidence>
<comment type="caution">
    <text evidence="3">The sequence shown here is derived from an EMBL/GenBank/DDBJ whole genome shotgun (WGS) entry which is preliminary data.</text>
</comment>
<evidence type="ECO:0000256" key="2">
    <source>
        <dbReference type="ARBA" id="ARBA00023125"/>
    </source>
</evidence>
<evidence type="ECO:0000313" key="4">
    <source>
        <dbReference type="Proteomes" id="UP000229706"/>
    </source>
</evidence>